<sequence length="752" mass="79828">MGAYLVAVSPRRETCMTAVTCSSVIERVVVYARGAIVTRRVTWPAQRAGGGEIRVAGITPTAEPGSFRAVMEGGGPEVIGVRARVVVPHEADEPGTLKARSRELELELTRLKGEIGHLRWRRDTLSTVSLTPELTHRSRKVDPAARVEDALAAGALVSAELKTLDERIRQLTQAYEAVKREAQQVEAQGTQAGSAERHGKAPPETEVVIQFATTQGEEAEGSAAGGGKGAAGALFVEYTVHAARWWPAYAARFSRGATWVAWHLDALVAQASGEDWNGVALTLSTADLIEDVRLPELGSMRLGRAQASVKRGYRPPPEGLEALFEGYDRFTESLPGGVVDQLRGGSAPKTPGPPKPQAPPPPPPPPPSAAMMDDGVDAMAAEEETGTFGAMDRAALGGAHPQSLMAPSQAPGAVPIPSRPVPLASMASAGAMPRPAARGRASLPEVDARRMSVGGGGPRGAPPPFGQQEEAGAPAEIEPAEGWLDFEALRLVPGALGSQRGRLVRAARRDRQEAERARERIDGLSSPERALDPRLSRGRFDYLYSTAGSVDVPGSGRPQRVAVAVGEGAVKPRFVTVPREGAEVFREAELQNPFSWALLAGPVDVFMDGALLTQSAISAVGKGGELRVGLGVEDRLRVVRNARVEEQSAGLLGGSLVVEHEVRIELSSSLGRAVTVEVLDRVPVTDDKDLDVKLVGSQPKAEAYKQEEIGHPIRRGLRWSVEVPAAGKTSVSFSYRLTFSAKSEVVGGNRRE</sequence>
<dbReference type="eggNOG" id="COG1430">
    <property type="taxonomic scope" value="Bacteria"/>
</dbReference>
<reference evidence="5 6" key="1">
    <citation type="submission" date="2013-05" db="EMBL/GenBank/DDBJ databases">
        <title>Genome assembly of Chondromyces apiculatus DSM 436.</title>
        <authorList>
            <person name="Sharma G."/>
            <person name="Khatri I."/>
            <person name="Kaur C."/>
            <person name="Mayilraj S."/>
            <person name="Subramanian S."/>
        </authorList>
    </citation>
    <scope>NUCLEOTIDE SEQUENCE [LARGE SCALE GENOMIC DNA]</scope>
    <source>
        <strain evidence="5 6">DSM 436</strain>
    </source>
</reference>
<dbReference type="AlphaFoldDB" id="A0A017T5C8"/>
<dbReference type="InterPro" id="IPR011935">
    <property type="entry name" value="CHP02231"/>
</dbReference>
<dbReference type="Proteomes" id="UP000019678">
    <property type="component" value="Unassembled WGS sequence"/>
</dbReference>
<dbReference type="PANTHER" id="PTHR31005:SF8">
    <property type="entry name" value="DUF4139 DOMAIN-CONTAINING PROTEIN"/>
    <property type="match status" value="1"/>
</dbReference>
<organism evidence="5 6">
    <name type="scientific">Chondromyces apiculatus DSM 436</name>
    <dbReference type="NCBI Taxonomy" id="1192034"/>
    <lineage>
        <taxon>Bacteria</taxon>
        <taxon>Pseudomonadati</taxon>
        <taxon>Myxococcota</taxon>
        <taxon>Polyangia</taxon>
        <taxon>Polyangiales</taxon>
        <taxon>Polyangiaceae</taxon>
        <taxon>Chondromyces</taxon>
    </lineage>
</organism>
<evidence type="ECO:0000313" key="6">
    <source>
        <dbReference type="Proteomes" id="UP000019678"/>
    </source>
</evidence>
<gene>
    <name evidence="5" type="ORF">CAP_4679</name>
</gene>
<evidence type="ECO:0000313" key="5">
    <source>
        <dbReference type="EMBL" id="EYF04202.1"/>
    </source>
</evidence>
<dbReference type="EMBL" id="ASRX01000037">
    <property type="protein sequence ID" value="EYF04202.1"/>
    <property type="molecule type" value="Genomic_DNA"/>
</dbReference>
<accession>A0A017T5C8</accession>
<dbReference type="PANTHER" id="PTHR31005">
    <property type="entry name" value="DUF4139 DOMAIN-CONTAINING PROTEIN"/>
    <property type="match status" value="1"/>
</dbReference>
<dbReference type="InterPro" id="IPR025554">
    <property type="entry name" value="DUF4140"/>
</dbReference>
<dbReference type="Pfam" id="PF13598">
    <property type="entry name" value="DUF4139"/>
    <property type="match status" value="1"/>
</dbReference>
<feature type="domain" description="DUF4139" evidence="3">
    <location>
        <begin position="235"/>
        <end position="739"/>
    </location>
</feature>
<feature type="domain" description="DUF4140" evidence="4">
    <location>
        <begin position="28"/>
        <end position="121"/>
    </location>
</feature>
<keyword evidence="6" id="KW-1185">Reference proteome</keyword>
<proteinExistence type="predicted"/>
<dbReference type="eggNOG" id="COG5316">
    <property type="taxonomic scope" value="Bacteria"/>
</dbReference>
<evidence type="ECO:0000259" key="3">
    <source>
        <dbReference type="Pfam" id="PF13598"/>
    </source>
</evidence>
<evidence type="ECO:0008006" key="7">
    <source>
        <dbReference type="Google" id="ProtNLM"/>
    </source>
</evidence>
<dbReference type="InterPro" id="IPR037291">
    <property type="entry name" value="DUF4139"/>
</dbReference>
<protein>
    <recommendedName>
        <fullName evidence="7">Aspartate ammonia-lyase</fullName>
    </recommendedName>
</protein>
<name>A0A017T5C8_9BACT</name>
<feature type="compositionally biased region" description="Pro residues" evidence="2">
    <location>
        <begin position="350"/>
        <end position="368"/>
    </location>
</feature>
<dbReference type="STRING" id="1192034.CAP_4679"/>
<dbReference type="Pfam" id="PF13600">
    <property type="entry name" value="DUF4140"/>
    <property type="match status" value="1"/>
</dbReference>
<evidence type="ECO:0000256" key="2">
    <source>
        <dbReference type="SAM" id="MobiDB-lite"/>
    </source>
</evidence>
<keyword evidence="1" id="KW-0175">Coiled coil</keyword>
<evidence type="ECO:0000259" key="4">
    <source>
        <dbReference type="Pfam" id="PF13600"/>
    </source>
</evidence>
<feature type="region of interest" description="Disordered" evidence="2">
    <location>
        <begin position="335"/>
        <end position="373"/>
    </location>
</feature>
<feature type="coiled-coil region" evidence="1">
    <location>
        <begin position="161"/>
        <end position="188"/>
    </location>
</feature>
<feature type="region of interest" description="Disordered" evidence="2">
    <location>
        <begin position="452"/>
        <end position="473"/>
    </location>
</feature>
<comment type="caution">
    <text evidence="5">The sequence shown here is derived from an EMBL/GenBank/DDBJ whole genome shotgun (WGS) entry which is preliminary data.</text>
</comment>
<evidence type="ECO:0000256" key="1">
    <source>
        <dbReference type="SAM" id="Coils"/>
    </source>
</evidence>